<dbReference type="InterPro" id="IPR000891">
    <property type="entry name" value="PYR_CT"/>
</dbReference>
<evidence type="ECO:0000256" key="3">
    <source>
        <dbReference type="ARBA" id="ARBA00023239"/>
    </source>
</evidence>
<evidence type="ECO:0000313" key="6">
    <source>
        <dbReference type="Proteomes" id="UP000284676"/>
    </source>
</evidence>
<comment type="similarity">
    <text evidence="1">Belongs to the HMG-CoA lyase family.</text>
</comment>
<dbReference type="PANTHER" id="PTHR42738:SF7">
    <property type="entry name" value="HYDROXYMETHYLGLUTARYL-COA LYASE"/>
    <property type="match status" value="1"/>
</dbReference>
<dbReference type="InterPro" id="IPR013785">
    <property type="entry name" value="Aldolase_TIM"/>
</dbReference>
<dbReference type="Gene3D" id="3.20.20.70">
    <property type="entry name" value="Aldolase class I"/>
    <property type="match status" value="1"/>
</dbReference>
<dbReference type="RefSeq" id="WP_117708667.1">
    <property type="nucleotide sequence ID" value="NZ_JAQEHD010000036.1"/>
</dbReference>
<dbReference type="Proteomes" id="UP000284676">
    <property type="component" value="Unassembled WGS sequence"/>
</dbReference>
<dbReference type="NCBIfam" id="NF004283">
    <property type="entry name" value="PRK05692.1"/>
    <property type="match status" value="1"/>
</dbReference>
<protein>
    <submittedName>
        <fullName evidence="5">Hydroxymethylglutaryl-CoA lyase</fullName>
    </submittedName>
</protein>
<dbReference type="GO" id="GO:0046872">
    <property type="term" value="F:metal ion binding"/>
    <property type="evidence" value="ECO:0007669"/>
    <property type="project" value="UniProtKB-KW"/>
</dbReference>
<evidence type="ECO:0000259" key="4">
    <source>
        <dbReference type="PROSITE" id="PS50991"/>
    </source>
</evidence>
<organism evidence="5 6">
    <name type="scientific">Fusobacterium mortiferum</name>
    <dbReference type="NCBI Taxonomy" id="850"/>
    <lineage>
        <taxon>Bacteria</taxon>
        <taxon>Fusobacteriati</taxon>
        <taxon>Fusobacteriota</taxon>
        <taxon>Fusobacteriia</taxon>
        <taxon>Fusobacteriales</taxon>
        <taxon>Fusobacteriaceae</taxon>
        <taxon>Fusobacterium</taxon>
    </lineage>
</organism>
<evidence type="ECO:0000256" key="1">
    <source>
        <dbReference type="ARBA" id="ARBA00009405"/>
    </source>
</evidence>
<evidence type="ECO:0000313" key="5">
    <source>
        <dbReference type="EMBL" id="RHF74428.1"/>
    </source>
</evidence>
<dbReference type="GO" id="GO:0046951">
    <property type="term" value="P:ketone body biosynthetic process"/>
    <property type="evidence" value="ECO:0007669"/>
    <property type="project" value="TreeGrafter"/>
</dbReference>
<name>A0A414Q0U9_FUSMR</name>
<reference evidence="5 6" key="1">
    <citation type="submission" date="2018-08" db="EMBL/GenBank/DDBJ databases">
        <title>A genome reference for cultivated species of the human gut microbiota.</title>
        <authorList>
            <person name="Zou Y."/>
            <person name="Xue W."/>
            <person name="Luo G."/>
        </authorList>
    </citation>
    <scope>NUCLEOTIDE SEQUENCE [LARGE SCALE GENOMIC DNA]</scope>
    <source>
        <strain evidence="5 6">AM25-1</strain>
    </source>
</reference>
<dbReference type="GO" id="GO:0004419">
    <property type="term" value="F:hydroxymethylglutaryl-CoA lyase activity"/>
    <property type="evidence" value="ECO:0007669"/>
    <property type="project" value="TreeGrafter"/>
</dbReference>
<dbReference type="GO" id="GO:0006552">
    <property type="term" value="P:L-leucine catabolic process"/>
    <property type="evidence" value="ECO:0007669"/>
    <property type="project" value="TreeGrafter"/>
</dbReference>
<gene>
    <name evidence="5" type="ORF">DW663_02885</name>
</gene>
<dbReference type="InterPro" id="IPR043594">
    <property type="entry name" value="HMGL"/>
</dbReference>
<dbReference type="PANTHER" id="PTHR42738">
    <property type="entry name" value="HYDROXYMETHYLGLUTARYL-COA LYASE"/>
    <property type="match status" value="1"/>
</dbReference>
<comment type="caution">
    <text evidence="5">The sequence shown here is derived from an EMBL/GenBank/DDBJ whole genome shotgun (WGS) entry which is preliminary data.</text>
</comment>
<accession>A0A414Q0U9</accession>
<keyword evidence="3 5" id="KW-0456">Lyase</keyword>
<sequence>MEINNRIEIIEVGPRDGFQSIKEFISTEEKKKIIEGIIESGVKKIQLTSFVSPKHIPQMQDAEEIAKYFLNKYPELEFSALVPNYRGVKRAYEIGLRNIAYVISVSEGHNKANVNRSVDESFVELEKILADFPDINITLDAATTFGCPFDGKVSYEKVDKYVKRAYDLGIRTINLCDTIGISNPKQIDELLTILLEKYKDIEFQVHIHDTRNMGMLNSYTAIKKGIKHVQASLGGMGGCPFAPGASGNLSTEDFVYMLDKINIETGINFKKLVNIAKECRDNINGVYSGHQINISDKISCNS</sequence>
<keyword evidence="2" id="KW-0479">Metal-binding</keyword>
<dbReference type="Pfam" id="PF00682">
    <property type="entry name" value="HMGL-like"/>
    <property type="match status" value="1"/>
</dbReference>
<feature type="domain" description="Pyruvate carboxyltransferase" evidence="4">
    <location>
        <begin position="7"/>
        <end position="273"/>
    </location>
</feature>
<dbReference type="AlphaFoldDB" id="A0A414Q0U9"/>
<dbReference type="EMBL" id="QRHL01000002">
    <property type="protein sequence ID" value="RHF74428.1"/>
    <property type="molecule type" value="Genomic_DNA"/>
</dbReference>
<proteinExistence type="inferred from homology"/>
<dbReference type="CDD" id="cd07938">
    <property type="entry name" value="DRE_TIM_HMGL"/>
    <property type="match status" value="1"/>
</dbReference>
<evidence type="ECO:0000256" key="2">
    <source>
        <dbReference type="ARBA" id="ARBA00022723"/>
    </source>
</evidence>
<dbReference type="PROSITE" id="PS50991">
    <property type="entry name" value="PYR_CT"/>
    <property type="match status" value="1"/>
</dbReference>
<dbReference type="SUPFAM" id="SSF51569">
    <property type="entry name" value="Aldolase"/>
    <property type="match status" value="1"/>
</dbReference>